<dbReference type="AlphaFoldDB" id="D1NVT6"/>
<keyword evidence="4" id="KW-1185">Reference proteome</keyword>
<dbReference type="Proteomes" id="UP000029074">
    <property type="component" value="Unassembled WGS sequence"/>
</dbReference>
<sequence length="601" mass="65507">MKRRWPWVVGIVVLLLVAVGVVCGIFASKIYAEAKEVKAHEERAMSMIGNLSDIADGNALDSLQANIPQIQQQTQAAADIVQQSHWGFASSLPWIGQDITTVRGMAVQVNNIMQQDLPQFVDAFNELTQSDLSAGDDQINLQPIIDVQPKLTAANTGLQHHVQAFDALPEGNISMVSDAYQHSKQKLDGMATKVDQISNTVKVIPEFLGHGDGPQTYAVMAATTSEMRSSGGLIGSVGELTTDNGHIAIGDFHSNADYLNGNGGSATGTADEQRIFQKEGPLRMSFDIRDLAVFPDTERVAQGMQEVWDRTAWGMQKPLDGVILVDPVFVQELVRINGPVTLPTGQVLNGDNTAEYLLNTIYKDYPNEGDAMDSVFGLVATQSIGDMFHNLNVKKLLQIGDIMGAMAQQRHFSMYAFNKDTEQTIAQAGFTASTPQDATKPQVGIYLTEQNPSKMGWYLQRNATITKQDCNKSGAQTYHVQYTMHNTITTQEAKDLPWYITGVNPNDRGNCREKTLLYAPKDGSISNLTVTGLAEKATFKQDTMNGSPIYRSTMVIKPGETATISFDVTTSDQATSDLTIDQTPMGWPGDATELAVLGCKK</sequence>
<evidence type="ECO:0000313" key="1">
    <source>
        <dbReference type="EMBL" id="EFA22937.1"/>
    </source>
</evidence>
<name>D1NVT6_9BIFI</name>
<proteinExistence type="predicted"/>
<comment type="caution">
    <text evidence="1">The sequence shown here is derived from an EMBL/GenBank/DDBJ whole genome shotgun (WGS) entry which is preliminary data.</text>
</comment>
<reference evidence="1 3" key="1">
    <citation type="submission" date="2009-11" db="EMBL/GenBank/DDBJ databases">
        <authorList>
            <person name="Weinstock G."/>
            <person name="Sodergren E."/>
            <person name="Clifton S."/>
            <person name="Fulton L."/>
            <person name="Fulton B."/>
            <person name="Courtney L."/>
            <person name="Fronick C."/>
            <person name="Harrison M."/>
            <person name="Strong C."/>
            <person name="Farmer C."/>
            <person name="Delahaunty K."/>
            <person name="Markovic C."/>
            <person name="Hall O."/>
            <person name="Minx P."/>
            <person name="Tomlinson C."/>
            <person name="Mitreva M."/>
            <person name="Nelson J."/>
            <person name="Hou S."/>
            <person name="Wollam A."/>
            <person name="Pepin K.H."/>
            <person name="Johnson M."/>
            <person name="Bhonagiri V."/>
            <person name="Nash W.E."/>
            <person name="Warren W."/>
            <person name="Chinwalla A."/>
            <person name="Mardis E.R."/>
            <person name="Wilson R.K."/>
        </authorList>
    </citation>
    <scope>NUCLEOTIDE SEQUENCE [LARGE SCALE GENOMIC DNA]</scope>
    <source>
        <strain evidence="1 3">DSM 20093</strain>
    </source>
</reference>
<dbReference type="EMBL" id="ABXB03000003">
    <property type="protein sequence ID" value="EFA22937.1"/>
    <property type="molecule type" value="Genomic_DNA"/>
</dbReference>
<dbReference type="STRING" id="561180.BIFGAL_03979"/>
<dbReference type="RefSeq" id="WP_006295433.1">
    <property type="nucleotide sequence ID" value="NZ_ABXB03000003.1"/>
</dbReference>
<organism evidence="1 3">
    <name type="scientific">Bifidobacterium gallicum DSM 20093 = LMG 11596</name>
    <dbReference type="NCBI Taxonomy" id="561180"/>
    <lineage>
        <taxon>Bacteria</taxon>
        <taxon>Bacillati</taxon>
        <taxon>Actinomycetota</taxon>
        <taxon>Actinomycetes</taxon>
        <taxon>Bifidobacteriales</taxon>
        <taxon>Bifidobacteriaceae</taxon>
        <taxon>Bifidobacterium</taxon>
    </lineage>
</organism>
<gene>
    <name evidence="2" type="ORF">BGLCM_0479</name>
    <name evidence="1" type="ORF">BIFGAL_03979</name>
</gene>
<dbReference type="OrthoDB" id="3223041at2"/>
<accession>D1NVT6</accession>
<dbReference type="Pfam" id="PF13196">
    <property type="entry name" value="DUF4012"/>
    <property type="match status" value="1"/>
</dbReference>
<protein>
    <submittedName>
        <fullName evidence="2">Chemotaxis protein</fullName>
    </submittedName>
</protein>
<dbReference type="eggNOG" id="COG2959">
    <property type="taxonomic scope" value="Bacteria"/>
</dbReference>
<evidence type="ECO:0000313" key="3">
    <source>
        <dbReference type="Proteomes" id="UP000003656"/>
    </source>
</evidence>
<dbReference type="EMBL" id="JGYW01000003">
    <property type="protein sequence ID" value="KFI59369.1"/>
    <property type="molecule type" value="Genomic_DNA"/>
</dbReference>
<evidence type="ECO:0000313" key="4">
    <source>
        <dbReference type="Proteomes" id="UP000029074"/>
    </source>
</evidence>
<evidence type="ECO:0000313" key="2">
    <source>
        <dbReference type="EMBL" id="KFI59369.1"/>
    </source>
</evidence>
<dbReference type="InterPro" id="IPR025101">
    <property type="entry name" value="DUF4012"/>
</dbReference>
<dbReference type="Proteomes" id="UP000003656">
    <property type="component" value="Unassembled WGS sequence"/>
</dbReference>
<reference evidence="2 4" key="2">
    <citation type="submission" date="2014-03" db="EMBL/GenBank/DDBJ databases">
        <title>Genomics of Bifidobacteria.</title>
        <authorList>
            <person name="Ventura M."/>
            <person name="Milani C."/>
            <person name="Lugli G.A."/>
        </authorList>
    </citation>
    <scope>NUCLEOTIDE SEQUENCE [LARGE SCALE GENOMIC DNA]</scope>
    <source>
        <strain evidence="2 4">LMG 11596</strain>
    </source>
</reference>